<dbReference type="InterPro" id="IPR013786">
    <property type="entry name" value="AcylCoA_DH/ox_N"/>
</dbReference>
<sequence length="329" mass="35696">MRTSSSSALRLRRNRQIRRCWAAGTRRSSSMASLCSDDASFYDTDVAGLTEDQGEFRNAVQEFAGKEVAPTETDRKNQLPPSTEKLGAMGLLGITVKSAYGWLALGYFNHTLAMEELLRASGSVHRWATDAQKAKYLPDLVAMSHVVSMRLRAERADGGLSLTGNNPETGSKGITAFIIEKGWAGFSTHQELDKLGMRGSDTQLLGLVENVLGPADGGARVPISGPDLERLVLSGWPLGLMQTAFDIAVECVHDRKQFGQAVGEFQLMQGKITDMYTKLHAPRSYVYAVAKVSDAGKVSQETEKMIRIAGLRSFVFAEDSGDDGGGELI</sequence>
<evidence type="ECO:0000256" key="3">
    <source>
        <dbReference type="ARBA" id="ARBA00022630"/>
    </source>
</evidence>
<keyword evidence="4" id="KW-0274">FAD</keyword>
<dbReference type="InParanoid" id="A0A5C3NRE5"/>
<comment type="cofactor">
    <cofactor evidence="1">
        <name>FAD</name>
        <dbReference type="ChEBI" id="CHEBI:57692"/>
    </cofactor>
</comment>
<dbReference type="InterPro" id="IPR037069">
    <property type="entry name" value="AcylCoA_DH/ox_N_sf"/>
</dbReference>
<proteinExistence type="inferred from homology"/>
<dbReference type="Pfam" id="PF00441">
    <property type="entry name" value="Acyl-CoA_dh_1"/>
    <property type="match status" value="1"/>
</dbReference>
<feature type="domain" description="Acyl-CoA dehydrogenase/oxidase N-terminal" evidence="6">
    <location>
        <begin position="50"/>
        <end position="143"/>
    </location>
</feature>
<evidence type="ECO:0000256" key="1">
    <source>
        <dbReference type="ARBA" id="ARBA00001974"/>
    </source>
</evidence>
<dbReference type="PANTHER" id="PTHR43884:SF18">
    <property type="entry name" value="ISOVALERYL-COENZYME A DEHYDROGENASE"/>
    <property type="match status" value="1"/>
</dbReference>
<dbReference type="EMBL" id="ML211898">
    <property type="protein sequence ID" value="TFK79905.1"/>
    <property type="molecule type" value="Genomic_DNA"/>
</dbReference>
<dbReference type="InterPro" id="IPR046373">
    <property type="entry name" value="Acyl-CoA_Oxase/DH_mid-dom_sf"/>
</dbReference>
<name>A0A5C3NRE5_9APHY</name>
<dbReference type="GO" id="GO:0050660">
    <property type="term" value="F:flavin adenine dinucleotide binding"/>
    <property type="evidence" value="ECO:0007669"/>
    <property type="project" value="InterPro"/>
</dbReference>
<dbReference type="InterPro" id="IPR009100">
    <property type="entry name" value="AcylCoA_DH/oxidase_NM_dom_sf"/>
</dbReference>
<dbReference type="Gene3D" id="2.40.110.10">
    <property type="entry name" value="Butyryl-CoA Dehydrogenase, subunit A, domain 2"/>
    <property type="match status" value="1"/>
</dbReference>
<dbReference type="STRING" id="1314778.A0A5C3NRE5"/>
<gene>
    <name evidence="7" type="ORF">K466DRAFT_579075</name>
</gene>
<evidence type="ECO:0000259" key="6">
    <source>
        <dbReference type="Pfam" id="PF02771"/>
    </source>
</evidence>
<dbReference type="Gene3D" id="1.20.140.10">
    <property type="entry name" value="Butyryl-CoA Dehydrogenase, subunit A, domain 3"/>
    <property type="match status" value="1"/>
</dbReference>
<dbReference type="InterPro" id="IPR036250">
    <property type="entry name" value="AcylCo_DH-like_C"/>
</dbReference>
<evidence type="ECO:0000256" key="2">
    <source>
        <dbReference type="ARBA" id="ARBA00009347"/>
    </source>
</evidence>
<dbReference type="PANTHER" id="PTHR43884">
    <property type="entry name" value="ACYL-COA DEHYDROGENASE"/>
    <property type="match status" value="1"/>
</dbReference>
<feature type="domain" description="Acyl-CoA dehydrogenase/oxidase C-terminal" evidence="5">
    <location>
        <begin position="217"/>
        <end position="308"/>
    </location>
</feature>
<dbReference type="Pfam" id="PF02771">
    <property type="entry name" value="Acyl-CoA_dh_N"/>
    <property type="match status" value="1"/>
</dbReference>
<accession>A0A5C3NRE5</accession>
<dbReference type="AlphaFoldDB" id="A0A5C3NRE5"/>
<dbReference type="SUPFAM" id="SSF56645">
    <property type="entry name" value="Acyl-CoA dehydrogenase NM domain-like"/>
    <property type="match status" value="1"/>
</dbReference>
<dbReference type="Gene3D" id="1.10.540.10">
    <property type="entry name" value="Acyl-CoA dehydrogenase/oxidase, N-terminal domain"/>
    <property type="match status" value="1"/>
</dbReference>
<protein>
    <submittedName>
        <fullName evidence="7">Acyl-CoA dehydrogenase NM domain-like protein</fullName>
    </submittedName>
</protein>
<dbReference type="SUPFAM" id="SSF47203">
    <property type="entry name" value="Acyl-CoA dehydrogenase C-terminal domain-like"/>
    <property type="match status" value="1"/>
</dbReference>
<comment type="similarity">
    <text evidence="2">Belongs to the acyl-CoA dehydrogenase family.</text>
</comment>
<dbReference type="GO" id="GO:0006552">
    <property type="term" value="P:L-leucine catabolic process"/>
    <property type="evidence" value="ECO:0007669"/>
    <property type="project" value="TreeGrafter"/>
</dbReference>
<evidence type="ECO:0000313" key="7">
    <source>
        <dbReference type="EMBL" id="TFK79905.1"/>
    </source>
</evidence>
<dbReference type="Proteomes" id="UP000308197">
    <property type="component" value="Unassembled WGS sequence"/>
</dbReference>
<organism evidence="7 8">
    <name type="scientific">Polyporus arcularius HHB13444</name>
    <dbReference type="NCBI Taxonomy" id="1314778"/>
    <lineage>
        <taxon>Eukaryota</taxon>
        <taxon>Fungi</taxon>
        <taxon>Dikarya</taxon>
        <taxon>Basidiomycota</taxon>
        <taxon>Agaricomycotina</taxon>
        <taxon>Agaricomycetes</taxon>
        <taxon>Polyporales</taxon>
        <taxon>Polyporaceae</taxon>
        <taxon>Polyporus</taxon>
    </lineage>
</organism>
<evidence type="ECO:0000259" key="5">
    <source>
        <dbReference type="Pfam" id="PF00441"/>
    </source>
</evidence>
<keyword evidence="3" id="KW-0285">Flavoprotein</keyword>
<evidence type="ECO:0000313" key="8">
    <source>
        <dbReference type="Proteomes" id="UP000308197"/>
    </source>
</evidence>
<reference evidence="7 8" key="1">
    <citation type="journal article" date="2019" name="Nat. Ecol. Evol.">
        <title>Megaphylogeny resolves global patterns of mushroom evolution.</title>
        <authorList>
            <person name="Varga T."/>
            <person name="Krizsan K."/>
            <person name="Foldi C."/>
            <person name="Dima B."/>
            <person name="Sanchez-Garcia M."/>
            <person name="Sanchez-Ramirez S."/>
            <person name="Szollosi G.J."/>
            <person name="Szarkandi J.G."/>
            <person name="Papp V."/>
            <person name="Albert L."/>
            <person name="Andreopoulos W."/>
            <person name="Angelini C."/>
            <person name="Antonin V."/>
            <person name="Barry K.W."/>
            <person name="Bougher N.L."/>
            <person name="Buchanan P."/>
            <person name="Buyck B."/>
            <person name="Bense V."/>
            <person name="Catcheside P."/>
            <person name="Chovatia M."/>
            <person name="Cooper J."/>
            <person name="Damon W."/>
            <person name="Desjardin D."/>
            <person name="Finy P."/>
            <person name="Geml J."/>
            <person name="Haridas S."/>
            <person name="Hughes K."/>
            <person name="Justo A."/>
            <person name="Karasinski D."/>
            <person name="Kautmanova I."/>
            <person name="Kiss B."/>
            <person name="Kocsube S."/>
            <person name="Kotiranta H."/>
            <person name="LaButti K.M."/>
            <person name="Lechner B.E."/>
            <person name="Liimatainen K."/>
            <person name="Lipzen A."/>
            <person name="Lukacs Z."/>
            <person name="Mihaltcheva S."/>
            <person name="Morgado L.N."/>
            <person name="Niskanen T."/>
            <person name="Noordeloos M.E."/>
            <person name="Ohm R.A."/>
            <person name="Ortiz-Santana B."/>
            <person name="Ovrebo C."/>
            <person name="Racz N."/>
            <person name="Riley R."/>
            <person name="Savchenko A."/>
            <person name="Shiryaev A."/>
            <person name="Soop K."/>
            <person name="Spirin V."/>
            <person name="Szebenyi C."/>
            <person name="Tomsovsky M."/>
            <person name="Tulloss R.E."/>
            <person name="Uehling J."/>
            <person name="Grigoriev I.V."/>
            <person name="Vagvolgyi C."/>
            <person name="Papp T."/>
            <person name="Martin F.M."/>
            <person name="Miettinen O."/>
            <person name="Hibbett D.S."/>
            <person name="Nagy L.G."/>
        </authorList>
    </citation>
    <scope>NUCLEOTIDE SEQUENCE [LARGE SCALE GENOMIC DNA]</scope>
    <source>
        <strain evidence="7 8">HHB13444</strain>
    </source>
</reference>
<evidence type="ECO:0000256" key="4">
    <source>
        <dbReference type="ARBA" id="ARBA00022827"/>
    </source>
</evidence>
<dbReference type="InterPro" id="IPR009075">
    <property type="entry name" value="AcylCo_DH/oxidase_C"/>
</dbReference>
<dbReference type="GO" id="GO:0008470">
    <property type="term" value="F:3-methylbutanoyl-CoA dehydrogenase activity"/>
    <property type="evidence" value="ECO:0007669"/>
    <property type="project" value="TreeGrafter"/>
</dbReference>
<keyword evidence="8" id="KW-1185">Reference proteome</keyword>